<dbReference type="STRING" id="77020.A0A0M9VQG8"/>
<feature type="domain" description="Cation efflux protein transmembrane" evidence="7">
    <location>
        <begin position="228"/>
        <end position="454"/>
    </location>
</feature>
<feature type="transmembrane region" description="Helical" evidence="6">
    <location>
        <begin position="323"/>
        <end position="345"/>
    </location>
</feature>
<reference evidence="8 9" key="1">
    <citation type="submission" date="2015-07" db="EMBL/GenBank/DDBJ databases">
        <title>Draft Genome Sequence of Malassezia furfur CBS1878 and Malassezia pachydermatis CBS1879.</title>
        <authorList>
            <person name="Triana S."/>
            <person name="Ohm R."/>
            <person name="Gonzalez A."/>
            <person name="DeCock H."/>
            <person name="Restrepo S."/>
            <person name="Celis A."/>
        </authorList>
    </citation>
    <scope>NUCLEOTIDE SEQUENCE [LARGE SCALE GENOMIC DNA]</scope>
    <source>
        <strain evidence="8 9">CBS 1879</strain>
    </source>
</reference>
<dbReference type="Pfam" id="PF01545">
    <property type="entry name" value="Cation_efflux"/>
    <property type="match status" value="1"/>
</dbReference>
<evidence type="ECO:0000256" key="1">
    <source>
        <dbReference type="ARBA" id="ARBA00004141"/>
    </source>
</evidence>
<dbReference type="GO" id="GO:0098771">
    <property type="term" value="P:inorganic ion homeostasis"/>
    <property type="evidence" value="ECO:0007669"/>
    <property type="project" value="UniProtKB-ARBA"/>
</dbReference>
<comment type="caution">
    <text evidence="8">The sequence shown here is derived from an EMBL/GenBank/DDBJ whole genome shotgun (WGS) entry which is preliminary data.</text>
</comment>
<evidence type="ECO:0000256" key="5">
    <source>
        <dbReference type="SAM" id="MobiDB-lite"/>
    </source>
</evidence>
<dbReference type="AlphaFoldDB" id="A0A0M9VQG8"/>
<keyword evidence="4 6" id="KW-0472">Membrane</keyword>
<organism evidence="8 9">
    <name type="scientific">Malassezia pachydermatis</name>
    <dbReference type="NCBI Taxonomy" id="77020"/>
    <lineage>
        <taxon>Eukaryota</taxon>
        <taxon>Fungi</taxon>
        <taxon>Dikarya</taxon>
        <taxon>Basidiomycota</taxon>
        <taxon>Ustilaginomycotina</taxon>
        <taxon>Malasseziomycetes</taxon>
        <taxon>Malasseziales</taxon>
        <taxon>Malasseziaceae</taxon>
        <taxon>Malassezia</taxon>
    </lineage>
</organism>
<evidence type="ECO:0000256" key="4">
    <source>
        <dbReference type="ARBA" id="ARBA00023136"/>
    </source>
</evidence>
<dbReference type="GO" id="GO:0016020">
    <property type="term" value="C:membrane"/>
    <property type="evidence" value="ECO:0007669"/>
    <property type="project" value="UniProtKB-SubCell"/>
</dbReference>
<keyword evidence="2 6" id="KW-0812">Transmembrane</keyword>
<name>A0A0M9VQG8_9BASI</name>
<comment type="subcellular location">
    <subcellularLocation>
        <location evidence="1">Membrane</location>
        <topology evidence="1">Multi-pass membrane protein</topology>
    </subcellularLocation>
</comment>
<dbReference type="EMBL" id="LGAV01000002">
    <property type="protein sequence ID" value="KOS15502.1"/>
    <property type="molecule type" value="Genomic_DNA"/>
</dbReference>
<evidence type="ECO:0000313" key="9">
    <source>
        <dbReference type="Proteomes" id="UP000037751"/>
    </source>
</evidence>
<dbReference type="GO" id="GO:0030003">
    <property type="term" value="P:intracellular monoatomic cation homeostasis"/>
    <property type="evidence" value="ECO:0007669"/>
    <property type="project" value="UniProtKB-ARBA"/>
</dbReference>
<dbReference type="RefSeq" id="XP_017993134.1">
    <property type="nucleotide sequence ID" value="XM_018137091.1"/>
</dbReference>
<protein>
    <submittedName>
        <fullName evidence="8">Flavin-containing monooxygenase</fullName>
    </submittedName>
</protein>
<proteinExistence type="predicted"/>
<feature type="compositionally biased region" description="Basic and acidic residues" evidence="5">
    <location>
        <begin position="630"/>
        <end position="639"/>
    </location>
</feature>
<feature type="compositionally biased region" description="Basic and acidic residues" evidence="5">
    <location>
        <begin position="591"/>
        <end position="600"/>
    </location>
</feature>
<evidence type="ECO:0000256" key="3">
    <source>
        <dbReference type="ARBA" id="ARBA00022989"/>
    </source>
</evidence>
<dbReference type="Gene3D" id="1.20.1510.10">
    <property type="entry name" value="Cation efflux protein transmembrane domain"/>
    <property type="match status" value="1"/>
</dbReference>
<dbReference type="Proteomes" id="UP000037751">
    <property type="component" value="Unassembled WGS sequence"/>
</dbReference>
<evidence type="ECO:0000256" key="6">
    <source>
        <dbReference type="SAM" id="Phobius"/>
    </source>
</evidence>
<dbReference type="VEuPathDB" id="FungiDB:Malapachy_2603"/>
<feature type="compositionally biased region" description="Basic residues" evidence="5">
    <location>
        <begin position="601"/>
        <end position="629"/>
    </location>
</feature>
<feature type="region of interest" description="Disordered" evidence="5">
    <location>
        <begin position="591"/>
        <end position="655"/>
    </location>
</feature>
<evidence type="ECO:0000256" key="2">
    <source>
        <dbReference type="ARBA" id="ARBA00022692"/>
    </source>
</evidence>
<feature type="transmembrane region" description="Helical" evidence="6">
    <location>
        <begin position="214"/>
        <end position="231"/>
    </location>
</feature>
<keyword evidence="3 6" id="KW-1133">Transmembrane helix</keyword>
<feature type="compositionally biased region" description="Basic residues" evidence="5">
    <location>
        <begin position="62"/>
        <end position="76"/>
    </location>
</feature>
<feature type="transmembrane region" description="Helical" evidence="6">
    <location>
        <begin position="238"/>
        <end position="264"/>
    </location>
</feature>
<feature type="region of interest" description="Disordered" evidence="5">
    <location>
        <begin position="1"/>
        <end position="96"/>
    </location>
</feature>
<keyword evidence="8" id="KW-0560">Oxidoreductase</keyword>
<sequence length="655" mass="71798">MDASAKRAPPSLSPEKRVPTAPARKLGSGAPRQHSRTASLSAHAAPITDVIPENSTDDTSAKQKREHSRNFSRIHSRNLSAFFPRPGTEAEREMQTAKANNLEAPVGEAPAGELTPEQASLEKRRHRRNERRVSYLLAHAASESEQTPRWPSSSQLAPVTPDLSQLISPDISRHRSTSAAWSSLPSRSVSGVYSPVEATTPEPTQALPCSKSTLLGYSAIHFSVGVVLWVLGQVRDSLALVGFGLLMVFDTLGLIHAAISPLWASTTSDEKSLQRPYGLLRVETLYDFSAVVYLLFAGIYMCKENAEHALLASSSPHEEDRDGLHLPSLLLCLVLLLCIGTNVVLRNHARLAAACGINNEAVNTNLDGRHTKRTHTRNTSVLARPIMAAGPMYDAFMNPFSAMILFFAMVLAVAAFVLPPANASAFDKILAGLEGASMMYVSVTALKPLCKILLQASPPSTNVQVPQLYRALHNIESHHAVVRLNRVQMWQLTLPSLVFKQSSAGVEQKTGLAGVMSKRSDSKQASLVVHMHVHVKQDATERDCMEVTQFAWQQCAPILGVSPHVKPGDALHGSRTAGDLVIQVTREGEQLPHDHHSHDHDHHHHHSHHHHHHDHSHGHNHEHHTHHHDHSHEHHKESSSAKMPLPSIVSEVVEP</sequence>
<dbReference type="OrthoDB" id="5382797at2759"/>
<dbReference type="InterPro" id="IPR027469">
    <property type="entry name" value="Cation_efflux_TMD_sf"/>
</dbReference>
<keyword evidence="8" id="KW-0503">Monooxygenase</keyword>
<dbReference type="GO" id="GO:0004497">
    <property type="term" value="F:monooxygenase activity"/>
    <property type="evidence" value="ECO:0007669"/>
    <property type="project" value="UniProtKB-KW"/>
</dbReference>
<keyword evidence="9" id="KW-1185">Reference proteome</keyword>
<dbReference type="SUPFAM" id="SSF161111">
    <property type="entry name" value="Cation efflux protein transmembrane domain-like"/>
    <property type="match status" value="1"/>
</dbReference>
<evidence type="ECO:0000259" key="7">
    <source>
        <dbReference type="Pfam" id="PF01545"/>
    </source>
</evidence>
<feature type="transmembrane region" description="Helical" evidence="6">
    <location>
        <begin position="400"/>
        <end position="418"/>
    </location>
</feature>
<evidence type="ECO:0000313" key="8">
    <source>
        <dbReference type="EMBL" id="KOS15502.1"/>
    </source>
</evidence>
<dbReference type="InterPro" id="IPR058533">
    <property type="entry name" value="Cation_efflux_TM"/>
</dbReference>
<dbReference type="GO" id="GO:0008324">
    <property type="term" value="F:monoatomic cation transmembrane transporter activity"/>
    <property type="evidence" value="ECO:0007669"/>
    <property type="project" value="InterPro"/>
</dbReference>
<accession>A0A0M9VQG8</accession>
<gene>
    <name evidence="8" type="ORF">Malapachy_2603</name>
</gene>
<dbReference type="GeneID" id="28728966"/>